<evidence type="ECO:0000313" key="2">
    <source>
        <dbReference type="Proteomes" id="UP000789901"/>
    </source>
</evidence>
<organism evidence="1 2">
    <name type="scientific">Gigaspora margarita</name>
    <dbReference type="NCBI Taxonomy" id="4874"/>
    <lineage>
        <taxon>Eukaryota</taxon>
        <taxon>Fungi</taxon>
        <taxon>Fungi incertae sedis</taxon>
        <taxon>Mucoromycota</taxon>
        <taxon>Glomeromycotina</taxon>
        <taxon>Glomeromycetes</taxon>
        <taxon>Diversisporales</taxon>
        <taxon>Gigasporaceae</taxon>
        <taxon>Gigaspora</taxon>
    </lineage>
</organism>
<accession>A0ABN7WRU7</accession>
<evidence type="ECO:0000313" key="1">
    <source>
        <dbReference type="EMBL" id="CAG8839251.1"/>
    </source>
</evidence>
<reference evidence="1 2" key="1">
    <citation type="submission" date="2021-06" db="EMBL/GenBank/DDBJ databases">
        <authorList>
            <person name="Kallberg Y."/>
            <person name="Tangrot J."/>
            <person name="Rosling A."/>
        </authorList>
    </citation>
    <scope>NUCLEOTIDE SEQUENCE [LARGE SCALE GENOMIC DNA]</scope>
    <source>
        <strain evidence="1 2">120-4 pot B 10/14</strain>
    </source>
</reference>
<keyword evidence="2" id="KW-1185">Reference proteome</keyword>
<name>A0ABN7WRU7_GIGMA</name>
<comment type="caution">
    <text evidence="1">The sequence shown here is derived from an EMBL/GenBank/DDBJ whole genome shotgun (WGS) entry which is preliminary data.</text>
</comment>
<dbReference type="Proteomes" id="UP000789901">
    <property type="component" value="Unassembled WGS sequence"/>
</dbReference>
<dbReference type="EMBL" id="CAJVQB010060032">
    <property type="protein sequence ID" value="CAG8839251.1"/>
    <property type="molecule type" value="Genomic_DNA"/>
</dbReference>
<gene>
    <name evidence="1" type="ORF">GMARGA_LOCUS34364</name>
</gene>
<feature type="non-terminal residue" evidence="1">
    <location>
        <position position="83"/>
    </location>
</feature>
<sequence>MNNKIIQHFTSHKEFTEKLINNKLNSNLLFKTITINYLTERYKYKTTIFNQDGSGFTNSSQNEILRSFDSLVNTLKKSEYDEF</sequence>
<protein>
    <submittedName>
        <fullName evidence="1">31171_t:CDS:1</fullName>
    </submittedName>
</protein>
<proteinExistence type="predicted"/>